<evidence type="ECO:0000313" key="1">
    <source>
        <dbReference type="EMBL" id="THD23068.1"/>
    </source>
</evidence>
<comment type="caution">
    <text evidence="1">The sequence shown here is derived from an EMBL/GenBank/DDBJ whole genome shotgun (WGS) entry which is preliminary data.</text>
</comment>
<keyword evidence="2" id="KW-1185">Reference proteome</keyword>
<dbReference type="EMBL" id="JXXN02002355">
    <property type="protein sequence ID" value="THD23068.1"/>
    <property type="molecule type" value="Genomic_DNA"/>
</dbReference>
<protein>
    <submittedName>
        <fullName evidence="1">Uncharacterized protein</fullName>
    </submittedName>
</protein>
<dbReference type="AlphaFoldDB" id="A0A4E0RPS3"/>
<name>A0A4E0RPS3_FASHE</name>
<dbReference type="Proteomes" id="UP000230066">
    <property type="component" value="Unassembled WGS sequence"/>
</dbReference>
<gene>
    <name evidence="1" type="ORF">D915_006188</name>
</gene>
<accession>A0A4E0RPS3</accession>
<reference evidence="1" key="1">
    <citation type="submission" date="2019-03" db="EMBL/GenBank/DDBJ databases">
        <title>Improved annotation for the trematode Fasciola hepatica.</title>
        <authorList>
            <person name="Choi Y.-J."/>
            <person name="Martin J."/>
            <person name="Mitreva M."/>
        </authorList>
    </citation>
    <scope>NUCLEOTIDE SEQUENCE [LARGE SCALE GENOMIC DNA]</scope>
</reference>
<sequence length="129" mass="14625">MVLRLLRTDPTEEHPKDNTTTEALLNMYHDLASVAHQHASTAARLAREATNHFQNHENQSLADSTSESTFRHVLCRQMLPLVPISSYLDRLHTKANFDPRRLASHVDGLLPLRLSWQALRNQLPNGPST</sequence>
<organism evidence="1 2">
    <name type="scientific">Fasciola hepatica</name>
    <name type="common">Liver fluke</name>
    <dbReference type="NCBI Taxonomy" id="6192"/>
    <lineage>
        <taxon>Eukaryota</taxon>
        <taxon>Metazoa</taxon>
        <taxon>Spiralia</taxon>
        <taxon>Lophotrochozoa</taxon>
        <taxon>Platyhelminthes</taxon>
        <taxon>Trematoda</taxon>
        <taxon>Digenea</taxon>
        <taxon>Plagiorchiida</taxon>
        <taxon>Echinostomata</taxon>
        <taxon>Echinostomatoidea</taxon>
        <taxon>Fasciolidae</taxon>
        <taxon>Fasciola</taxon>
    </lineage>
</organism>
<proteinExistence type="predicted"/>
<evidence type="ECO:0000313" key="2">
    <source>
        <dbReference type="Proteomes" id="UP000230066"/>
    </source>
</evidence>